<dbReference type="InterPro" id="IPR042557">
    <property type="entry name" value="SCO4226"/>
</dbReference>
<sequence length="80" mass="9120">MPKFIDSHPMEPFTADQLRDLQSAPPDEFGVTHHDILFSKRDNLIYCVLEAPNAEAIHKHHAKAGISCQWVHEVESTRSK</sequence>
<keyword evidence="2" id="KW-1185">Reference proteome</keyword>
<dbReference type="OrthoDB" id="9800027at2"/>
<name>A0A1G8R7A3_9GAMM</name>
<proteinExistence type="predicted"/>
<dbReference type="AlphaFoldDB" id="A0A1G8R7A3"/>
<evidence type="ECO:0008006" key="3">
    <source>
        <dbReference type="Google" id="ProtNLM"/>
    </source>
</evidence>
<dbReference type="InterPro" id="IPR025336">
    <property type="entry name" value="SCO4226-like"/>
</dbReference>
<dbReference type="Gene3D" id="3.30.70.3090">
    <property type="entry name" value="ORF SCO4226, nickel-binding ferredoxin-like monomer"/>
    <property type="match status" value="1"/>
</dbReference>
<dbReference type="RefSeq" id="WP_090364597.1">
    <property type="nucleotide sequence ID" value="NZ_FNEM01000005.1"/>
</dbReference>
<protein>
    <recommendedName>
        <fullName evidence="3">DUF4242 domain-containing protein</fullName>
    </recommendedName>
</protein>
<gene>
    <name evidence="1" type="ORF">SAMN04488540_10585</name>
</gene>
<dbReference type="Proteomes" id="UP000199527">
    <property type="component" value="Unassembled WGS sequence"/>
</dbReference>
<dbReference type="Pfam" id="PF14026">
    <property type="entry name" value="SCO4226-like"/>
    <property type="match status" value="1"/>
</dbReference>
<organism evidence="1 2">
    <name type="scientific">Ferrimonas sediminum</name>
    <dbReference type="NCBI Taxonomy" id="718193"/>
    <lineage>
        <taxon>Bacteria</taxon>
        <taxon>Pseudomonadati</taxon>
        <taxon>Pseudomonadota</taxon>
        <taxon>Gammaproteobacteria</taxon>
        <taxon>Alteromonadales</taxon>
        <taxon>Ferrimonadaceae</taxon>
        <taxon>Ferrimonas</taxon>
    </lineage>
</organism>
<reference evidence="2" key="1">
    <citation type="submission" date="2016-10" db="EMBL/GenBank/DDBJ databases">
        <authorList>
            <person name="Varghese N."/>
            <person name="Submissions S."/>
        </authorList>
    </citation>
    <scope>NUCLEOTIDE SEQUENCE [LARGE SCALE GENOMIC DNA]</scope>
    <source>
        <strain evidence="2">DSM 23317</strain>
    </source>
</reference>
<evidence type="ECO:0000313" key="2">
    <source>
        <dbReference type="Proteomes" id="UP000199527"/>
    </source>
</evidence>
<dbReference type="EMBL" id="FNEM01000005">
    <property type="protein sequence ID" value="SDJ12852.1"/>
    <property type="molecule type" value="Genomic_DNA"/>
</dbReference>
<evidence type="ECO:0000313" key="1">
    <source>
        <dbReference type="EMBL" id="SDJ12852.1"/>
    </source>
</evidence>
<accession>A0A1G8R7A3</accession>